<dbReference type="Pfam" id="PF00462">
    <property type="entry name" value="Glutaredoxin"/>
    <property type="match status" value="1"/>
</dbReference>
<dbReference type="EMBL" id="BAAADV010000007">
    <property type="protein sequence ID" value="GAA0677861.1"/>
    <property type="molecule type" value="Genomic_DNA"/>
</dbReference>
<keyword evidence="3" id="KW-0285">Flavoprotein</keyword>
<evidence type="ECO:0000259" key="10">
    <source>
        <dbReference type="Pfam" id="PF00462"/>
    </source>
</evidence>
<feature type="domain" description="Glutaredoxin" evidence="10">
    <location>
        <begin position="7"/>
        <end position="67"/>
    </location>
</feature>
<evidence type="ECO:0000256" key="8">
    <source>
        <dbReference type="ARBA" id="ARBA00023284"/>
    </source>
</evidence>
<feature type="region of interest" description="Disordered" evidence="9">
    <location>
        <begin position="87"/>
        <end position="110"/>
    </location>
</feature>
<dbReference type="PROSITE" id="PS00573">
    <property type="entry name" value="PYRIDINE_REDOX_2"/>
    <property type="match status" value="1"/>
</dbReference>
<dbReference type="InterPro" id="IPR036188">
    <property type="entry name" value="FAD/NAD-bd_sf"/>
</dbReference>
<dbReference type="InterPro" id="IPR023753">
    <property type="entry name" value="FAD/NAD-binding_dom"/>
</dbReference>
<dbReference type="Proteomes" id="UP001500420">
    <property type="component" value="Unassembled WGS sequence"/>
</dbReference>
<dbReference type="SUPFAM" id="SSF51905">
    <property type="entry name" value="FAD/NAD(P)-binding domain"/>
    <property type="match status" value="1"/>
</dbReference>
<keyword evidence="2" id="KW-0813">Transport</keyword>
<accession>A0AAV3TC76</accession>
<dbReference type="GO" id="GO:0045454">
    <property type="term" value="P:cell redox homeostasis"/>
    <property type="evidence" value="ECO:0007669"/>
    <property type="project" value="InterPro"/>
</dbReference>
<dbReference type="Gene3D" id="3.40.30.10">
    <property type="entry name" value="Glutaredoxin"/>
    <property type="match status" value="1"/>
</dbReference>
<gene>
    <name evidence="12" type="ORF">GCM10009020_27510</name>
</gene>
<comment type="similarity">
    <text evidence="1">Belongs to the glutaredoxin family.</text>
</comment>
<dbReference type="PANTHER" id="PTHR48105">
    <property type="entry name" value="THIOREDOXIN REDUCTASE 1-RELATED-RELATED"/>
    <property type="match status" value="1"/>
</dbReference>
<keyword evidence="8" id="KW-0676">Redox-active center</keyword>
<keyword evidence="5" id="KW-0249">Electron transport</keyword>
<organism evidence="12 13">
    <name type="scientific">Natronoarchaeum mannanilyticum</name>
    <dbReference type="NCBI Taxonomy" id="926360"/>
    <lineage>
        <taxon>Archaea</taxon>
        <taxon>Methanobacteriati</taxon>
        <taxon>Methanobacteriota</taxon>
        <taxon>Stenosarchaea group</taxon>
        <taxon>Halobacteria</taxon>
        <taxon>Halobacteriales</taxon>
        <taxon>Natronoarchaeaceae</taxon>
    </lineage>
</organism>
<evidence type="ECO:0000256" key="3">
    <source>
        <dbReference type="ARBA" id="ARBA00022630"/>
    </source>
</evidence>
<name>A0AAV3TC76_9EURY</name>
<evidence type="ECO:0000259" key="11">
    <source>
        <dbReference type="Pfam" id="PF07992"/>
    </source>
</evidence>
<evidence type="ECO:0000313" key="12">
    <source>
        <dbReference type="EMBL" id="GAA0677861.1"/>
    </source>
</evidence>
<dbReference type="SUPFAM" id="SSF52833">
    <property type="entry name" value="Thioredoxin-like"/>
    <property type="match status" value="1"/>
</dbReference>
<keyword evidence="13" id="KW-1185">Reference proteome</keyword>
<dbReference type="InterPro" id="IPR050097">
    <property type="entry name" value="Ferredoxin-NADP_redctase_2"/>
</dbReference>
<dbReference type="InterPro" id="IPR011900">
    <property type="entry name" value="GRX_bact"/>
</dbReference>
<dbReference type="CDD" id="cd03418">
    <property type="entry name" value="GRX_GRXb_1_3_like"/>
    <property type="match status" value="1"/>
</dbReference>
<dbReference type="Pfam" id="PF07992">
    <property type="entry name" value="Pyr_redox_2"/>
    <property type="match status" value="1"/>
</dbReference>
<feature type="region of interest" description="Disordered" evidence="9">
    <location>
        <begin position="442"/>
        <end position="461"/>
    </location>
</feature>
<evidence type="ECO:0000313" key="13">
    <source>
        <dbReference type="Proteomes" id="UP001500420"/>
    </source>
</evidence>
<dbReference type="PROSITE" id="PS51354">
    <property type="entry name" value="GLUTAREDOXIN_2"/>
    <property type="match status" value="1"/>
</dbReference>
<dbReference type="InterPro" id="IPR002109">
    <property type="entry name" value="Glutaredoxin"/>
</dbReference>
<dbReference type="PRINTS" id="PR00469">
    <property type="entry name" value="PNDRDTASEII"/>
</dbReference>
<protein>
    <submittedName>
        <fullName evidence="12">FAD-dependent oxidoreductase</fullName>
    </submittedName>
</protein>
<dbReference type="RefSeq" id="WP_343774627.1">
    <property type="nucleotide sequence ID" value="NZ_BAAADV010000007.1"/>
</dbReference>
<keyword evidence="7" id="KW-1015">Disulfide bond</keyword>
<reference evidence="12 13" key="1">
    <citation type="journal article" date="2019" name="Int. J. Syst. Evol. Microbiol.">
        <title>The Global Catalogue of Microorganisms (GCM) 10K type strain sequencing project: providing services to taxonomists for standard genome sequencing and annotation.</title>
        <authorList>
            <consortium name="The Broad Institute Genomics Platform"/>
            <consortium name="The Broad Institute Genome Sequencing Center for Infectious Disease"/>
            <person name="Wu L."/>
            <person name="Ma J."/>
        </authorList>
    </citation>
    <scope>NUCLEOTIDE SEQUENCE [LARGE SCALE GENOMIC DNA]</scope>
    <source>
        <strain evidence="12 13">JCM 16328</strain>
    </source>
</reference>
<dbReference type="Gene3D" id="3.50.50.60">
    <property type="entry name" value="FAD/NAD(P)-binding domain"/>
    <property type="match status" value="2"/>
</dbReference>
<comment type="caution">
    <text evidence="12">The sequence shown here is derived from an EMBL/GenBank/DDBJ whole genome shotgun (WGS) entry which is preliminary data.</text>
</comment>
<evidence type="ECO:0000256" key="5">
    <source>
        <dbReference type="ARBA" id="ARBA00022982"/>
    </source>
</evidence>
<feature type="domain" description="FAD/NAD(P)-binding" evidence="11">
    <location>
        <begin position="116"/>
        <end position="427"/>
    </location>
</feature>
<evidence type="ECO:0000256" key="4">
    <source>
        <dbReference type="ARBA" id="ARBA00022827"/>
    </source>
</evidence>
<dbReference type="InterPro" id="IPR036249">
    <property type="entry name" value="Thioredoxin-like_sf"/>
</dbReference>
<evidence type="ECO:0000256" key="1">
    <source>
        <dbReference type="ARBA" id="ARBA00007787"/>
    </source>
</evidence>
<dbReference type="PRINTS" id="PR00368">
    <property type="entry name" value="FADPNR"/>
</dbReference>
<evidence type="ECO:0000256" key="7">
    <source>
        <dbReference type="ARBA" id="ARBA00023157"/>
    </source>
</evidence>
<dbReference type="AlphaFoldDB" id="A0AAV3TC76"/>
<dbReference type="GO" id="GO:0016668">
    <property type="term" value="F:oxidoreductase activity, acting on a sulfur group of donors, NAD(P) as acceptor"/>
    <property type="evidence" value="ECO:0007669"/>
    <property type="project" value="UniProtKB-ARBA"/>
</dbReference>
<evidence type="ECO:0000256" key="2">
    <source>
        <dbReference type="ARBA" id="ARBA00022448"/>
    </source>
</evidence>
<sequence>MSDEPRVEIYTKENCSYCEKAKDLFDAKGVDYEEYNVTGDDELFEEMVERADGRKTAPEVFVDDELIGGWDDTSDLDETGELDEKLGIASDAPEEHRNGGGEADDDDDGEIVEHRKLVVAGTGIAGLTAAIYAGRSNNDPLVIEGDEPGGQLTLTTDVANYPGFPEGIGGPELVNNMKEQARKFGADLINGVIESVDDSSRPFRVELKNGDVYTADAVIAASGASARTLGVPGEDELMGYGLSTCATCDGAFFRGEDMIVVGGGDAAMEEASFLTKFADTVYLVHRREEFRAEDYWVDRVKEQVEEDDIEILRNTEVTELHGSEEAGVEEVTLVEHPEGHPTDKLDDPEYEVDEFEMDVGAVFYAIGHTPNTDYLEGTGVEMDEDGYLKTKGGFGGGQTQTDVPGIFGAGDVVDYHYQQAVTAAGMGCKAAIDADVYLEERAEAGDAEASTEDAALAESDD</sequence>
<keyword evidence="4" id="KW-0274">FAD</keyword>
<keyword evidence="6" id="KW-0560">Oxidoreductase</keyword>
<proteinExistence type="inferred from homology"/>
<evidence type="ECO:0000256" key="6">
    <source>
        <dbReference type="ARBA" id="ARBA00023002"/>
    </source>
</evidence>
<evidence type="ECO:0000256" key="9">
    <source>
        <dbReference type="SAM" id="MobiDB-lite"/>
    </source>
</evidence>
<dbReference type="InterPro" id="IPR008255">
    <property type="entry name" value="Pyr_nucl-diS_OxRdtase_2_AS"/>
</dbReference>